<dbReference type="Proteomes" id="UP000198916">
    <property type="component" value="Unassembled WGS sequence"/>
</dbReference>
<protein>
    <recommendedName>
        <fullName evidence="5">Exodeoxyribonuclease 7 large subunit</fullName>
        <ecNumber evidence="5">3.1.11.6</ecNumber>
    </recommendedName>
</protein>
<reference evidence="9" key="1">
    <citation type="submission" date="2016-10" db="EMBL/GenBank/DDBJ databases">
        <authorList>
            <person name="Varghese N."/>
            <person name="Submissions S."/>
        </authorList>
    </citation>
    <scope>NUCLEOTIDE SEQUENCE [LARGE SCALE GENOMIC DNA]</scope>
    <source>
        <strain evidence="9">Jip14</strain>
    </source>
</reference>
<dbReference type="GO" id="GO:0009318">
    <property type="term" value="C:exodeoxyribonuclease VII complex"/>
    <property type="evidence" value="ECO:0007669"/>
    <property type="project" value="UniProtKB-UniRule"/>
</dbReference>
<keyword evidence="9" id="KW-1185">Reference proteome</keyword>
<organism evidence="8 9">
    <name type="scientific">Parapedobacter koreensis</name>
    <dbReference type="NCBI Taxonomy" id="332977"/>
    <lineage>
        <taxon>Bacteria</taxon>
        <taxon>Pseudomonadati</taxon>
        <taxon>Bacteroidota</taxon>
        <taxon>Sphingobacteriia</taxon>
        <taxon>Sphingobacteriales</taxon>
        <taxon>Sphingobacteriaceae</taxon>
        <taxon>Parapedobacter</taxon>
    </lineage>
</organism>
<accession>A0A1H7QEU2</accession>
<evidence type="ECO:0000256" key="5">
    <source>
        <dbReference type="RuleBase" id="RU004355"/>
    </source>
</evidence>
<evidence type="ECO:0000256" key="2">
    <source>
        <dbReference type="ARBA" id="ARBA00022722"/>
    </source>
</evidence>
<evidence type="ECO:0000259" key="6">
    <source>
        <dbReference type="Pfam" id="PF02601"/>
    </source>
</evidence>
<feature type="domain" description="Exonuclease VII large subunit C-terminal" evidence="6">
    <location>
        <begin position="142"/>
        <end position="433"/>
    </location>
</feature>
<keyword evidence="2 5" id="KW-0540">Nuclease</keyword>
<dbReference type="EC" id="3.1.11.6" evidence="5"/>
<proteinExistence type="inferred from homology"/>
<dbReference type="InterPro" id="IPR020579">
    <property type="entry name" value="Exonuc_VII_lsu_C"/>
</dbReference>
<dbReference type="PANTHER" id="PTHR30008:SF0">
    <property type="entry name" value="EXODEOXYRIBONUCLEASE 7 LARGE SUBUNIT"/>
    <property type="match status" value="1"/>
</dbReference>
<dbReference type="GO" id="GO:0008855">
    <property type="term" value="F:exodeoxyribonuclease VII activity"/>
    <property type="evidence" value="ECO:0007669"/>
    <property type="project" value="UniProtKB-UniRule"/>
</dbReference>
<dbReference type="CDD" id="cd04489">
    <property type="entry name" value="ExoVII_LU_OBF"/>
    <property type="match status" value="1"/>
</dbReference>
<dbReference type="AlphaFoldDB" id="A0A1H7QEU2"/>
<feature type="domain" description="OB-fold nucleic acid binding" evidence="7">
    <location>
        <begin position="12"/>
        <end position="117"/>
    </location>
</feature>
<evidence type="ECO:0000256" key="4">
    <source>
        <dbReference type="ARBA" id="ARBA00022839"/>
    </source>
</evidence>
<dbReference type="STRING" id="332977.SAMN05421740_105332"/>
<keyword evidence="1" id="KW-0963">Cytoplasm</keyword>
<comment type="subcellular location">
    <subcellularLocation>
        <location evidence="5">Cytoplasm</location>
    </subcellularLocation>
</comment>
<dbReference type="PANTHER" id="PTHR30008">
    <property type="entry name" value="EXODEOXYRIBONUCLEASE 7 LARGE SUBUNIT"/>
    <property type="match status" value="1"/>
</dbReference>
<evidence type="ECO:0000313" key="8">
    <source>
        <dbReference type="EMBL" id="SEL46453.1"/>
    </source>
</evidence>
<dbReference type="GO" id="GO:0005737">
    <property type="term" value="C:cytoplasm"/>
    <property type="evidence" value="ECO:0007669"/>
    <property type="project" value="UniProtKB-SubCell"/>
</dbReference>
<dbReference type="NCBIfam" id="TIGR00237">
    <property type="entry name" value="xseA"/>
    <property type="match status" value="1"/>
</dbReference>
<name>A0A1H7QEU2_9SPHI</name>
<evidence type="ECO:0000259" key="7">
    <source>
        <dbReference type="Pfam" id="PF13742"/>
    </source>
</evidence>
<keyword evidence="3 5" id="KW-0378">Hydrolase</keyword>
<evidence type="ECO:0000256" key="3">
    <source>
        <dbReference type="ARBA" id="ARBA00022801"/>
    </source>
</evidence>
<dbReference type="Pfam" id="PF13742">
    <property type="entry name" value="tRNA_anti_2"/>
    <property type="match status" value="1"/>
</dbReference>
<keyword evidence="4 5" id="KW-0269">Exonuclease</keyword>
<comment type="catalytic activity">
    <reaction evidence="5">
        <text>Exonucleolytic cleavage in either 5'- to 3'- or 3'- to 5'-direction to yield nucleoside 5'-phosphates.</text>
        <dbReference type="EC" id="3.1.11.6"/>
    </reaction>
</comment>
<dbReference type="RefSeq" id="WP_090606476.1">
    <property type="nucleotide sequence ID" value="NZ_FNZR01000005.1"/>
</dbReference>
<dbReference type="GO" id="GO:0003676">
    <property type="term" value="F:nucleic acid binding"/>
    <property type="evidence" value="ECO:0007669"/>
    <property type="project" value="InterPro"/>
</dbReference>
<dbReference type="OrthoDB" id="9802795at2"/>
<evidence type="ECO:0000313" key="9">
    <source>
        <dbReference type="Proteomes" id="UP000198916"/>
    </source>
</evidence>
<sequence length="445" mass="50078">MPEKLPDKTVFSLVEVARSIQKTIAERYTRSYWIKAEMNKLNHYSHSGHCYPELVEKRDGKVIAEMRSILWNGDYQRINERFIEIIKEPLKDGITILFQATISYDPLYGLSLRILDIDPAYALGELEREKQETILRLKREALFYANKRLPFPLVPKRLAIISVETSKGYSDFLKILNGNPWGYRLERTLFPALLQGDKSIPAIINQLVHIAEYAEAYDVVAIIRGGGGDVGLSSYNNYLLASAIARFPLPVLTGIGHSTNETVSEMVAYQNAITPSELADFLIQRFHNFAVPVSRAQDTIIQAATQLLAAQKTALFNSIRYFRLNSVHLLNQQHKALAYQTMRLDMASISSLRRESQALLYPQQILRSASLAALKNTGFNLVAMEKSVQLLDPQHVLNRGYSITRINGHAVKSTENIQEGDTLETILASGNVVSTVTRLNPTANE</sequence>
<dbReference type="InterPro" id="IPR025824">
    <property type="entry name" value="OB-fold_nuc-bd_dom"/>
</dbReference>
<evidence type="ECO:0000256" key="1">
    <source>
        <dbReference type="ARBA" id="ARBA00022490"/>
    </source>
</evidence>
<gene>
    <name evidence="8" type="ORF">SAMN05421740_105332</name>
</gene>
<dbReference type="GO" id="GO:0006308">
    <property type="term" value="P:DNA catabolic process"/>
    <property type="evidence" value="ECO:0007669"/>
    <property type="project" value="UniProtKB-UniRule"/>
</dbReference>
<dbReference type="Pfam" id="PF02601">
    <property type="entry name" value="Exonuc_VII_L"/>
    <property type="match status" value="1"/>
</dbReference>
<comment type="similarity">
    <text evidence="5">Belongs to the XseA family.</text>
</comment>
<dbReference type="EMBL" id="FNZR01000005">
    <property type="protein sequence ID" value="SEL46453.1"/>
    <property type="molecule type" value="Genomic_DNA"/>
</dbReference>
<dbReference type="InterPro" id="IPR003753">
    <property type="entry name" value="Exonuc_VII_L"/>
</dbReference>